<gene>
    <name evidence="4" type="ORF">EV211_12042</name>
</gene>
<dbReference type="Pfam" id="PF00011">
    <property type="entry name" value="HSP20"/>
    <property type="match status" value="1"/>
</dbReference>
<sequence>MMLPSIFGDRFFDDDFMSTPMFRGQWDGTLMKSDVKDMDDHYELDMDLPGLKKENVKIQLKKGTLTVEATADTNNDEKDENGKFIRRERFQGSCTRSFYVGDRLEQEDIKARFDNGVLKISIPKESNKPEIEENNYIAIED</sequence>
<evidence type="ECO:0000313" key="4">
    <source>
        <dbReference type="EMBL" id="TDP54634.1"/>
    </source>
</evidence>
<keyword evidence="5" id="KW-1185">Reference proteome</keyword>
<dbReference type="RefSeq" id="WP_133528605.1">
    <property type="nucleotide sequence ID" value="NZ_SNXO01000020.1"/>
</dbReference>
<feature type="domain" description="SHSP" evidence="3">
    <location>
        <begin position="24"/>
        <end position="140"/>
    </location>
</feature>
<dbReference type="Gene3D" id="2.60.40.790">
    <property type="match status" value="1"/>
</dbReference>
<dbReference type="EMBL" id="SNXO01000020">
    <property type="protein sequence ID" value="TDP54634.1"/>
    <property type="molecule type" value="Genomic_DNA"/>
</dbReference>
<dbReference type="InterPro" id="IPR031107">
    <property type="entry name" value="Small_HSP"/>
</dbReference>
<evidence type="ECO:0000313" key="5">
    <source>
        <dbReference type="Proteomes" id="UP000295500"/>
    </source>
</evidence>
<evidence type="ECO:0000256" key="1">
    <source>
        <dbReference type="PROSITE-ProRule" id="PRU00285"/>
    </source>
</evidence>
<dbReference type="AlphaFoldDB" id="A0A4R6Q0D7"/>
<dbReference type="CDD" id="cd06471">
    <property type="entry name" value="ACD_LpsHSP_like"/>
    <property type="match status" value="1"/>
</dbReference>
<evidence type="ECO:0000259" key="3">
    <source>
        <dbReference type="PROSITE" id="PS01031"/>
    </source>
</evidence>
<dbReference type="PROSITE" id="PS01031">
    <property type="entry name" value="SHSP"/>
    <property type="match status" value="1"/>
</dbReference>
<dbReference type="Proteomes" id="UP000295500">
    <property type="component" value="Unassembled WGS sequence"/>
</dbReference>
<keyword evidence="4" id="KW-0346">Stress response</keyword>
<dbReference type="OrthoDB" id="9811615at2"/>
<organism evidence="4 5">
    <name type="scientific">Aminicella lysinilytica</name>
    <dbReference type="NCBI Taxonomy" id="433323"/>
    <lineage>
        <taxon>Bacteria</taxon>
        <taxon>Bacillati</taxon>
        <taxon>Bacillota</taxon>
        <taxon>Clostridia</taxon>
        <taxon>Peptostreptococcales</taxon>
        <taxon>Anaerovoracaceae</taxon>
        <taxon>Aminicella</taxon>
    </lineage>
</organism>
<proteinExistence type="inferred from homology"/>
<dbReference type="InterPro" id="IPR002068">
    <property type="entry name" value="A-crystallin/Hsp20_dom"/>
</dbReference>
<dbReference type="SUPFAM" id="SSF49764">
    <property type="entry name" value="HSP20-like chaperones"/>
    <property type="match status" value="1"/>
</dbReference>
<evidence type="ECO:0000256" key="2">
    <source>
        <dbReference type="RuleBase" id="RU003616"/>
    </source>
</evidence>
<dbReference type="PANTHER" id="PTHR11527">
    <property type="entry name" value="HEAT-SHOCK PROTEIN 20 FAMILY MEMBER"/>
    <property type="match status" value="1"/>
</dbReference>
<protein>
    <submittedName>
        <fullName evidence="4">Heat shock protein Hsp20</fullName>
    </submittedName>
</protein>
<accession>A0A4R6Q0D7</accession>
<name>A0A4R6Q0D7_9FIRM</name>
<comment type="similarity">
    <text evidence="1 2">Belongs to the small heat shock protein (HSP20) family.</text>
</comment>
<dbReference type="InterPro" id="IPR008978">
    <property type="entry name" value="HSP20-like_chaperone"/>
</dbReference>
<comment type="caution">
    <text evidence="4">The sequence shown here is derived from an EMBL/GenBank/DDBJ whole genome shotgun (WGS) entry which is preliminary data.</text>
</comment>
<reference evidence="4 5" key="1">
    <citation type="submission" date="2019-03" db="EMBL/GenBank/DDBJ databases">
        <title>Genomic Encyclopedia of Type Strains, Phase IV (KMG-IV): sequencing the most valuable type-strain genomes for metagenomic binning, comparative biology and taxonomic classification.</title>
        <authorList>
            <person name="Goeker M."/>
        </authorList>
    </citation>
    <scope>NUCLEOTIDE SEQUENCE [LARGE SCALE GENOMIC DNA]</scope>
    <source>
        <strain evidence="4 5">DSM 28287</strain>
    </source>
</reference>